<reference evidence="1 2" key="1">
    <citation type="submission" date="2020-07" db="EMBL/GenBank/DDBJ databases">
        <authorList>
            <person name="Feng H."/>
        </authorList>
    </citation>
    <scope>NUCLEOTIDE SEQUENCE [LARGE SCALE GENOMIC DNA]</scope>
    <source>
        <strain evidence="2">s-11</strain>
    </source>
</reference>
<name>A0A7W2AIU3_9BACL</name>
<accession>A0A7W2AIU3</accession>
<sequence>MIRLFVSDLDNTLLNHEKRVTEADQAALRTLEREGVILCLASGRMDKELTRIAGEIGINAHRISQNGAFLYTTENEKLSSAVFPGELARQLYQEALPFGLSCFINQENDMLVKAKTPEIRAIEQRMKMPVKEDPHVPEQIGHSILPSKLCFFGDLETIKKLEQHINTKYRGQLDTFISDKDCIDFMPYGISKGAAIEKLIDRLGLKAEEVACIGDSFNDISMLRMTPHSFAMAGADPAVQKEAAHIVHSVAEAARWVLDFNRNRQATESGLDEERMQKG</sequence>
<dbReference type="Gene3D" id="3.30.1240.10">
    <property type="match status" value="1"/>
</dbReference>
<protein>
    <submittedName>
        <fullName evidence="1">Cof-type HAD-IIB family hydrolase</fullName>
    </submittedName>
</protein>
<dbReference type="RefSeq" id="WP_033100845.1">
    <property type="nucleotide sequence ID" value="NZ_JACEIP010000013.1"/>
</dbReference>
<dbReference type="SUPFAM" id="SSF56784">
    <property type="entry name" value="HAD-like"/>
    <property type="match status" value="1"/>
</dbReference>
<dbReference type="OrthoDB" id="9806027at2"/>
<dbReference type="SFLD" id="SFLDG01140">
    <property type="entry name" value="C2.B:_Phosphomannomutase_and_P"/>
    <property type="match status" value="1"/>
</dbReference>
<dbReference type="GO" id="GO:0005829">
    <property type="term" value="C:cytosol"/>
    <property type="evidence" value="ECO:0007669"/>
    <property type="project" value="TreeGrafter"/>
</dbReference>
<dbReference type="GO" id="GO:0016791">
    <property type="term" value="F:phosphatase activity"/>
    <property type="evidence" value="ECO:0007669"/>
    <property type="project" value="TreeGrafter"/>
</dbReference>
<dbReference type="PANTHER" id="PTHR10000">
    <property type="entry name" value="PHOSPHOSERINE PHOSPHATASE"/>
    <property type="match status" value="1"/>
</dbReference>
<gene>
    <name evidence="1" type="ORF">H1164_10130</name>
</gene>
<dbReference type="InterPro" id="IPR036412">
    <property type="entry name" value="HAD-like_sf"/>
</dbReference>
<dbReference type="GO" id="GO:0000287">
    <property type="term" value="F:magnesium ion binding"/>
    <property type="evidence" value="ECO:0007669"/>
    <property type="project" value="TreeGrafter"/>
</dbReference>
<dbReference type="InterPro" id="IPR000150">
    <property type="entry name" value="Cof"/>
</dbReference>
<dbReference type="PANTHER" id="PTHR10000:SF8">
    <property type="entry name" value="HAD SUPERFAMILY HYDROLASE-LIKE, TYPE 3"/>
    <property type="match status" value="1"/>
</dbReference>
<organism evidence="1 2">
    <name type="scientific">Thermoactinomyces daqus</name>
    <dbReference type="NCBI Taxonomy" id="1329516"/>
    <lineage>
        <taxon>Bacteria</taxon>
        <taxon>Bacillati</taxon>
        <taxon>Bacillota</taxon>
        <taxon>Bacilli</taxon>
        <taxon>Bacillales</taxon>
        <taxon>Thermoactinomycetaceae</taxon>
        <taxon>Thermoactinomyces</taxon>
    </lineage>
</organism>
<evidence type="ECO:0000313" key="2">
    <source>
        <dbReference type="Proteomes" id="UP000530514"/>
    </source>
</evidence>
<keyword evidence="1" id="KW-0378">Hydrolase</keyword>
<dbReference type="InterPro" id="IPR006379">
    <property type="entry name" value="HAD-SF_hydro_IIB"/>
</dbReference>
<dbReference type="SFLD" id="SFLDS00003">
    <property type="entry name" value="Haloacid_Dehalogenase"/>
    <property type="match status" value="1"/>
</dbReference>
<dbReference type="Pfam" id="PF08282">
    <property type="entry name" value="Hydrolase_3"/>
    <property type="match status" value="1"/>
</dbReference>
<dbReference type="Gene3D" id="3.40.50.1000">
    <property type="entry name" value="HAD superfamily/HAD-like"/>
    <property type="match status" value="1"/>
</dbReference>
<dbReference type="NCBIfam" id="TIGR01484">
    <property type="entry name" value="HAD-SF-IIB"/>
    <property type="match status" value="1"/>
</dbReference>
<evidence type="ECO:0000313" key="1">
    <source>
        <dbReference type="EMBL" id="MBA4543253.1"/>
    </source>
</evidence>
<dbReference type="NCBIfam" id="TIGR00099">
    <property type="entry name" value="Cof-subfamily"/>
    <property type="match status" value="1"/>
</dbReference>
<comment type="caution">
    <text evidence="1">The sequence shown here is derived from an EMBL/GenBank/DDBJ whole genome shotgun (WGS) entry which is preliminary data.</text>
</comment>
<dbReference type="AlphaFoldDB" id="A0A7W2AIU3"/>
<dbReference type="EMBL" id="JACEIP010000013">
    <property type="protein sequence ID" value="MBA4543253.1"/>
    <property type="molecule type" value="Genomic_DNA"/>
</dbReference>
<proteinExistence type="predicted"/>
<dbReference type="InterPro" id="IPR023214">
    <property type="entry name" value="HAD_sf"/>
</dbReference>
<dbReference type="Proteomes" id="UP000530514">
    <property type="component" value="Unassembled WGS sequence"/>
</dbReference>
<keyword evidence="2" id="KW-1185">Reference proteome</keyword>